<proteinExistence type="predicted"/>
<evidence type="ECO:0000313" key="1">
    <source>
        <dbReference type="EMBL" id="SDF21574.1"/>
    </source>
</evidence>
<accession>A0A1G7J9W2</accession>
<evidence type="ECO:0000313" key="2">
    <source>
        <dbReference type="Proteomes" id="UP000182427"/>
    </source>
</evidence>
<gene>
    <name evidence="1" type="ORF">SAMN05444167_1737</name>
</gene>
<dbReference type="AlphaFoldDB" id="A0A1G7J9W2"/>
<protein>
    <recommendedName>
        <fullName evidence="3">T4 bacteriophage base plate protein</fullName>
    </recommendedName>
</protein>
<name>A0A1G7J9W2_9BACT</name>
<reference evidence="1 2" key="1">
    <citation type="submission" date="2016-10" db="EMBL/GenBank/DDBJ databases">
        <authorList>
            <person name="de Groot N.N."/>
        </authorList>
    </citation>
    <scope>NUCLEOTIDE SEQUENCE [LARGE SCALE GENOMIC DNA]</scope>
    <source>
        <strain evidence="1 2">GAS232</strain>
    </source>
</reference>
<keyword evidence="2" id="KW-1185">Reference proteome</keyword>
<dbReference type="Proteomes" id="UP000182427">
    <property type="component" value="Chromosome I"/>
</dbReference>
<evidence type="ECO:0008006" key="3">
    <source>
        <dbReference type="Google" id="ProtNLM"/>
    </source>
</evidence>
<sequence length="236" mass="26089">MRPLEGERLLQAWEDAAASDPVRRPLRILMHGMLETNACDLEDVSLLQRNRFLLELYAASFGTQLHGFALCQHCGSAMEFDSDVAGLLSSLPESDESTGSPMLRITSRMLLHALSKDDALSRERALLSLCSGSDPDDTSTLEESSLEMLRSEVSERNADAEMSCILQCVECDETNRADFDPAHFVWLALRHRASALMADIHDIARAYGWAEGSILAMSSIRREAYLARIAGERAVA</sequence>
<organism evidence="1 2">
    <name type="scientific">Terriglobus roseus</name>
    <dbReference type="NCBI Taxonomy" id="392734"/>
    <lineage>
        <taxon>Bacteria</taxon>
        <taxon>Pseudomonadati</taxon>
        <taxon>Acidobacteriota</taxon>
        <taxon>Terriglobia</taxon>
        <taxon>Terriglobales</taxon>
        <taxon>Acidobacteriaceae</taxon>
        <taxon>Terriglobus</taxon>
    </lineage>
</organism>
<dbReference type="EMBL" id="LT629690">
    <property type="protein sequence ID" value="SDF21574.1"/>
    <property type="molecule type" value="Genomic_DNA"/>
</dbReference>